<organism evidence="1 2">
    <name type="scientific">Wandonia haliotis</name>
    <dbReference type="NCBI Taxonomy" id="574963"/>
    <lineage>
        <taxon>Bacteria</taxon>
        <taxon>Pseudomonadati</taxon>
        <taxon>Bacteroidota</taxon>
        <taxon>Flavobacteriia</taxon>
        <taxon>Flavobacteriales</taxon>
        <taxon>Crocinitomicaceae</taxon>
        <taxon>Wandonia</taxon>
    </lineage>
</organism>
<dbReference type="Proteomes" id="UP001501126">
    <property type="component" value="Unassembled WGS sequence"/>
</dbReference>
<name>A0ABP3Y4G0_9FLAO</name>
<proteinExistence type="predicted"/>
<evidence type="ECO:0000313" key="1">
    <source>
        <dbReference type="EMBL" id="GAA0876355.1"/>
    </source>
</evidence>
<reference evidence="2" key="1">
    <citation type="journal article" date="2019" name="Int. J. Syst. Evol. Microbiol.">
        <title>The Global Catalogue of Microorganisms (GCM) 10K type strain sequencing project: providing services to taxonomists for standard genome sequencing and annotation.</title>
        <authorList>
            <consortium name="The Broad Institute Genomics Platform"/>
            <consortium name="The Broad Institute Genome Sequencing Center for Infectious Disease"/>
            <person name="Wu L."/>
            <person name="Ma J."/>
        </authorList>
    </citation>
    <scope>NUCLEOTIDE SEQUENCE [LARGE SCALE GENOMIC DNA]</scope>
    <source>
        <strain evidence="2">JCM 16083</strain>
    </source>
</reference>
<protein>
    <recommendedName>
        <fullName evidence="3">VWFA domain-containing protein</fullName>
    </recommendedName>
</protein>
<accession>A0ABP3Y4G0</accession>
<evidence type="ECO:0008006" key="3">
    <source>
        <dbReference type="Google" id="ProtNLM"/>
    </source>
</evidence>
<keyword evidence="2" id="KW-1185">Reference proteome</keyword>
<gene>
    <name evidence="1" type="ORF">GCM10009118_27650</name>
</gene>
<dbReference type="InterPro" id="IPR036465">
    <property type="entry name" value="vWFA_dom_sf"/>
</dbReference>
<dbReference type="EMBL" id="BAAAFH010000022">
    <property type="protein sequence ID" value="GAA0876355.1"/>
    <property type="molecule type" value="Genomic_DNA"/>
</dbReference>
<sequence>MNAKWDGSTRIAIAKELLIKAVDSLRGVPNLELGLRIYGHQSPITPTYQDCEDTKLEVPFTKGNHNLIKGKIRGVIPKGTTPIARSLEAAADDFPDKNARNVIVLITDGIEACDHDPCVIADKLRAKGISIRPFVIGIGIDMEYLNHFDCIGTYLDANNRTSFANVLTTVINSALIATTVQVNLNDIYGTPSETDVTFNLYESGKKIPLYSYTHTLNKFRLPDTLVINDRVTYDLEVFTTPVVSKSGITIKRNQHNIIEIDAPRGTLHVRFSNALREYPVQTRVIQHGKSKTLNVQEMNQEDAYIVGKYDLEIMTLPRIYQTVEINQSSKKTINIPAPGILLYTTSKKISGQLFLITSTNEMEWVANLDEQAQSGTWNLQPGNYRIVYRPLNAMNTLHTDKKDFRILSNKTTSLNF</sequence>
<dbReference type="Gene3D" id="3.40.50.410">
    <property type="entry name" value="von Willebrand factor, type A domain"/>
    <property type="match status" value="1"/>
</dbReference>
<comment type="caution">
    <text evidence="1">The sequence shown here is derived from an EMBL/GenBank/DDBJ whole genome shotgun (WGS) entry which is preliminary data.</text>
</comment>
<dbReference type="SUPFAM" id="SSF53300">
    <property type="entry name" value="vWA-like"/>
    <property type="match status" value="1"/>
</dbReference>
<evidence type="ECO:0000313" key="2">
    <source>
        <dbReference type="Proteomes" id="UP001501126"/>
    </source>
</evidence>